<name>A0A841RF95_9SPIO</name>
<reference evidence="2 3" key="1">
    <citation type="submission" date="2020-08" db="EMBL/GenBank/DDBJ databases">
        <title>Genomic Encyclopedia of Type Strains, Phase IV (KMG-IV): sequencing the most valuable type-strain genomes for metagenomic binning, comparative biology and taxonomic classification.</title>
        <authorList>
            <person name="Goeker M."/>
        </authorList>
    </citation>
    <scope>NUCLEOTIDE SEQUENCE [LARGE SCALE GENOMIC DNA]</scope>
    <source>
        <strain evidence="2 3">DSM 2461</strain>
    </source>
</reference>
<keyword evidence="1" id="KW-0812">Transmembrane</keyword>
<organism evidence="2 3">
    <name type="scientific">Spirochaeta isovalerica</name>
    <dbReference type="NCBI Taxonomy" id="150"/>
    <lineage>
        <taxon>Bacteria</taxon>
        <taxon>Pseudomonadati</taxon>
        <taxon>Spirochaetota</taxon>
        <taxon>Spirochaetia</taxon>
        <taxon>Spirochaetales</taxon>
        <taxon>Spirochaetaceae</taxon>
        <taxon>Spirochaeta</taxon>
    </lineage>
</organism>
<feature type="transmembrane region" description="Helical" evidence="1">
    <location>
        <begin position="6"/>
        <end position="25"/>
    </location>
</feature>
<evidence type="ECO:0000313" key="2">
    <source>
        <dbReference type="EMBL" id="MBB6481032.1"/>
    </source>
</evidence>
<dbReference type="EMBL" id="JACHGJ010000005">
    <property type="protein sequence ID" value="MBB6481032.1"/>
    <property type="molecule type" value="Genomic_DNA"/>
</dbReference>
<dbReference type="RefSeq" id="WP_184747278.1">
    <property type="nucleotide sequence ID" value="NZ_JACHGJ010000005.1"/>
</dbReference>
<dbReference type="AlphaFoldDB" id="A0A841RF95"/>
<gene>
    <name evidence="2" type="ORF">HNR50_002705</name>
</gene>
<keyword evidence="3" id="KW-1185">Reference proteome</keyword>
<proteinExistence type="predicted"/>
<keyword evidence="1" id="KW-0472">Membrane</keyword>
<keyword evidence="1" id="KW-1133">Transmembrane helix</keyword>
<accession>A0A841RF95</accession>
<sequence>MKIGDLIYSMITLALMILVIASPILRKIFRSAGKNLKGNTAPSEDSLYDSVDSAKVVDRMFSQGEKADKKWDFSRPDSVLPRKISSEVKTPAAMERIDSLPPLKKAVIWSEILGKPVSLRDLE</sequence>
<dbReference type="Proteomes" id="UP000587760">
    <property type="component" value="Unassembled WGS sequence"/>
</dbReference>
<evidence type="ECO:0000256" key="1">
    <source>
        <dbReference type="SAM" id="Phobius"/>
    </source>
</evidence>
<protein>
    <submittedName>
        <fullName evidence="2">Uncharacterized protein</fullName>
    </submittedName>
</protein>
<comment type="caution">
    <text evidence="2">The sequence shown here is derived from an EMBL/GenBank/DDBJ whole genome shotgun (WGS) entry which is preliminary data.</text>
</comment>
<evidence type="ECO:0000313" key="3">
    <source>
        <dbReference type="Proteomes" id="UP000587760"/>
    </source>
</evidence>